<accession>A0A6J4VQB8</accession>
<dbReference type="EMBL" id="CADCWJ010000858">
    <property type="protein sequence ID" value="CAA9585600.1"/>
    <property type="molecule type" value="Genomic_DNA"/>
</dbReference>
<proteinExistence type="predicted"/>
<organism evidence="1">
    <name type="scientific">uncultured Thermomicrobiales bacterium</name>
    <dbReference type="NCBI Taxonomy" id="1645740"/>
    <lineage>
        <taxon>Bacteria</taxon>
        <taxon>Pseudomonadati</taxon>
        <taxon>Thermomicrobiota</taxon>
        <taxon>Thermomicrobia</taxon>
        <taxon>Thermomicrobiales</taxon>
        <taxon>environmental samples</taxon>
    </lineage>
</organism>
<name>A0A6J4VQB8_9BACT</name>
<gene>
    <name evidence="1" type="ORF">AVDCRST_MAG87-3907</name>
</gene>
<evidence type="ECO:0000313" key="1">
    <source>
        <dbReference type="EMBL" id="CAA9585600.1"/>
    </source>
</evidence>
<dbReference type="AlphaFoldDB" id="A0A6J4VQB8"/>
<reference evidence="1" key="1">
    <citation type="submission" date="2020-02" db="EMBL/GenBank/DDBJ databases">
        <authorList>
            <person name="Meier V. D."/>
        </authorList>
    </citation>
    <scope>NUCLEOTIDE SEQUENCE</scope>
    <source>
        <strain evidence="1">AVDCRST_MAG87</strain>
    </source>
</reference>
<sequence>MVLDEHLGFLERLEHLSVEELVSEPAVERLASRRRESTHFFGTLGGIIRDLTTRSPRRVAFLPAPTEFHWPTHHIHRDCCAPALLHDADAAGPLDL</sequence>
<protein>
    <submittedName>
        <fullName evidence="1">Uncharacterized protein</fullName>
    </submittedName>
</protein>